<dbReference type="PATRIC" id="fig|188932.3.peg.227"/>
<dbReference type="OrthoDB" id="757351at2"/>
<dbReference type="EMBL" id="CP014504">
    <property type="protein sequence ID" value="AMP97194.1"/>
    <property type="molecule type" value="Genomic_DNA"/>
</dbReference>
<gene>
    <name evidence="1" type="ORF">AY601_0224</name>
</gene>
<dbReference type="AlphaFoldDB" id="A0A127V7E0"/>
<dbReference type="Proteomes" id="UP000071561">
    <property type="component" value="Chromosome"/>
</dbReference>
<organism evidence="1 2">
    <name type="scientific">Pedobacter cryoconitis</name>
    <dbReference type="NCBI Taxonomy" id="188932"/>
    <lineage>
        <taxon>Bacteria</taxon>
        <taxon>Pseudomonadati</taxon>
        <taxon>Bacteroidota</taxon>
        <taxon>Sphingobacteriia</taxon>
        <taxon>Sphingobacteriales</taxon>
        <taxon>Sphingobacteriaceae</taxon>
        <taxon>Pedobacter</taxon>
    </lineage>
</organism>
<dbReference type="RefSeq" id="WP_068395369.1">
    <property type="nucleotide sequence ID" value="NZ_CP014504.1"/>
</dbReference>
<evidence type="ECO:0008006" key="3">
    <source>
        <dbReference type="Google" id="ProtNLM"/>
    </source>
</evidence>
<name>A0A127V7E0_9SPHI</name>
<evidence type="ECO:0000313" key="2">
    <source>
        <dbReference type="Proteomes" id="UP000071561"/>
    </source>
</evidence>
<accession>A0A127V7E0</accession>
<dbReference type="KEGG" id="pcm:AY601_0224"/>
<keyword evidence="2" id="KW-1185">Reference proteome</keyword>
<proteinExistence type="predicted"/>
<protein>
    <recommendedName>
        <fullName evidence="3">DUF4595 domain-containing protein</fullName>
    </recommendedName>
</protein>
<evidence type="ECO:0000313" key="1">
    <source>
        <dbReference type="EMBL" id="AMP97194.1"/>
    </source>
</evidence>
<sequence length="267" mass="30007">METYKKYFRISLILLLGITGCKKKDGAVQDSEIIPPIVEVGIRKLIPVQLGTGKSKVVISYTQQSAIQKIIHEDGRTLVITYDQTGKPIELERFKNEEPVSGTSYDLDEKGRVISGTAYKIKGNSYVQNGTYELDYNTENQVIKVSYFDINNRKIAEQEKSYHATGSLSADKGGTLSLGYNYDLKNGMFKQSSYTWLLQLEKENNLFPAEMQLFLSGINNIQLCNNLLSPGMQQSFSYIFNKDGYPETINATVDGVKSSVKVVYKEL</sequence>
<dbReference type="PROSITE" id="PS51257">
    <property type="entry name" value="PROKAR_LIPOPROTEIN"/>
    <property type="match status" value="1"/>
</dbReference>
<reference evidence="1 2" key="1">
    <citation type="submission" date="2016-03" db="EMBL/GenBank/DDBJ databases">
        <title>Complete genome sequence of Pedobacter cryoconitis PAMC 27485.</title>
        <authorList>
            <person name="Lee J."/>
            <person name="Kim O.-S."/>
        </authorList>
    </citation>
    <scope>NUCLEOTIDE SEQUENCE [LARGE SCALE GENOMIC DNA]</scope>
    <source>
        <strain evidence="1 2">PAMC 27485</strain>
    </source>
</reference>